<feature type="region of interest" description="Disordered" evidence="4">
    <location>
        <begin position="512"/>
        <end position="562"/>
    </location>
</feature>
<feature type="repeat" description="TPR" evidence="3">
    <location>
        <begin position="324"/>
        <end position="357"/>
    </location>
</feature>
<dbReference type="Proteomes" id="UP001576774">
    <property type="component" value="Unassembled WGS sequence"/>
</dbReference>
<dbReference type="RefSeq" id="WP_413271474.1">
    <property type="nucleotide sequence ID" value="NZ_JBHFNQ010000121.1"/>
</dbReference>
<keyword evidence="2 3" id="KW-0802">TPR repeat</keyword>
<feature type="compositionally biased region" description="Polar residues" evidence="4">
    <location>
        <begin position="512"/>
        <end position="521"/>
    </location>
</feature>
<evidence type="ECO:0000313" key="5">
    <source>
        <dbReference type="EMBL" id="MFB2878402.1"/>
    </source>
</evidence>
<feature type="repeat" description="TPR" evidence="3">
    <location>
        <begin position="290"/>
        <end position="323"/>
    </location>
</feature>
<dbReference type="Pfam" id="PF13365">
    <property type="entry name" value="Trypsin_2"/>
    <property type="match status" value="1"/>
</dbReference>
<comment type="caution">
    <text evidence="5">The sequence shown here is derived from an EMBL/GenBank/DDBJ whole genome shotgun (WGS) entry which is preliminary data.</text>
</comment>
<dbReference type="PANTHER" id="PTHR44858">
    <property type="entry name" value="TETRATRICOPEPTIDE REPEAT PROTEIN 6"/>
    <property type="match status" value="1"/>
</dbReference>
<accession>A0ABV4X6J4</accession>
<evidence type="ECO:0000256" key="3">
    <source>
        <dbReference type="PROSITE-ProRule" id="PRU00339"/>
    </source>
</evidence>
<proteinExistence type="predicted"/>
<dbReference type="InterPro" id="IPR013105">
    <property type="entry name" value="TPR_2"/>
</dbReference>
<name>A0ABV4X6J4_9CYAN</name>
<dbReference type="EMBL" id="JBHFNQ010000121">
    <property type="protein sequence ID" value="MFB2878402.1"/>
    <property type="molecule type" value="Genomic_DNA"/>
</dbReference>
<dbReference type="Gene3D" id="1.25.40.10">
    <property type="entry name" value="Tetratricopeptide repeat domain"/>
    <property type="match status" value="2"/>
</dbReference>
<feature type="repeat" description="TPR" evidence="3">
    <location>
        <begin position="426"/>
        <end position="459"/>
    </location>
</feature>
<dbReference type="GO" id="GO:0008233">
    <property type="term" value="F:peptidase activity"/>
    <property type="evidence" value="ECO:0007669"/>
    <property type="project" value="UniProtKB-KW"/>
</dbReference>
<dbReference type="Gene3D" id="2.40.10.10">
    <property type="entry name" value="Trypsin-like serine proteases"/>
    <property type="match status" value="2"/>
</dbReference>
<dbReference type="PANTHER" id="PTHR44858:SF1">
    <property type="entry name" value="UDP-N-ACETYLGLUCOSAMINE--PEPTIDE N-ACETYLGLUCOSAMINYLTRANSFERASE SPINDLY-RELATED"/>
    <property type="match status" value="1"/>
</dbReference>
<keyword evidence="1" id="KW-0677">Repeat</keyword>
<feature type="compositionally biased region" description="Polar residues" evidence="4">
    <location>
        <begin position="274"/>
        <end position="292"/>
    </location>
</feature>
<gene>
    <name evidence="5" type="ORF">ACE1CC_16240</name>
</gene>
<evidence type="ECO:0000256" key="2">
    <source>
        <dbReference type="ARBA" id="ARBA00022803"/>
    </source>
</evidence>
<feature type="repeat" description="TPR" evidence="3">
    <location>
        <begin position="358"/>
        <end position="391"/>
    </location>
</feature>
<dbReference type="Pfam" id="PF07719">
    <property type="entry name" value="TPR_2"/>
    <property type="match status" value="1"/>
</dbReference>
<keyword evidence="5" id="KW-0645">Protease</keyword>
<protein>
    <submittedName>
        <fullName evidence="5">Tetratricopeptide repeat-containing serine protease family protein</fullName>
    </submittedName>
</protein>
<evidence type="ECO:0000256" key="1">
    <source>
        <dbReference type="ARBA" id="ARBA00022737"/>
    </source>
</evidence>
<dbReference type="GO" id="GO:0006508">
    <property type="term" value="P:proteolysis"/>
    <property type="evidence" value="ECO:0007669"/>
    <property type="project" value="UniProtKB-KW"/>
</dbReference>
<dbReference type="SUPFAM" id="SSF50494">
    <property type="entry name" value="Trypsin-like serine proteases"/>
    <property type="match status" value="1"/>
</dbReference>
<dbReference type="SUPFAM" id="SSF48452">
    <property type="entry name" value="TPR-like"/>
    <property type="match status" value="1"/>
</dbReference>
<dbReference type="InterPro" id="IPR009003">
    <property type="entry name" value="Peptidase_S1_PA"/>
</dbReference>
<evidence type="ECO:0000313" key="6">
    <source>
        <dbReference type="Proteomes" id="UP001576774"/>
    </source>
</evidence>
<sequence length="562" mass="60695">MSLGFSRMDSIPGLLAGTATVAALVIYQSAALAAKTPQDIAQFAKLVTVQVNQSSDGRGSGSGVIISKQGNTYTVLTCNHVKNQVGSSPTVRTYDGQSYSAANFQALGNLNNQNEPDLAVFTFTSTADYSVATLGNSDQTTEGADVFVFGYPVQGIYENQRLGAERDFEFTRGAVSSVRRNAQWGYALRYSAVTLGGMSGGPVFDVDGRVVGIHGLGDLSRVQEMVPTESGGRSPRATDNVVKTGFNSAIPINTFRQWLEHNGGSSDGVVVDNAPSTDNPQQRLSNPQTANDYTARGVTRSEQGNRQGAIEDFNRAVSLGSNDALTYFNRGVARYNQGDYQGANEDFSQAIALAPNYASAYFNRGLARQILKDSQGMLQDYEQYIRLDPKDPAAYNNRASAKAALGDREGAIADLTEALRLAPNLITAYNNRAIIRRRLGDRPGAIQDLSEIIRIDPQEASAYYNRGVVRSEVDDRSGALQDLQTAATLFQQQGDNNNYQRVQQKIQTIQAMPDPVQTQEADPSVDSGQPPFESGGTEQPETSDESQQTTPDDSETQEPQPL</sequence>
<dbReference type="InterPro" id="IPR011990">
    <property type="entry name" value="TPR-like_helical_dom_sf"/>
</dbReference>
<dbReference type="PROSITE" id="PS50005">
    <property type="entry name" value="TPR"/>
    <property type="match status" value="5"/>
</dbReference>
<organism evidence="5 6">
    <name type="scientific">Floridaenema aerugineum BLCC-F46</name>
    <dbReference type="NCBI Taxonomy" id="3153654"/>
    <lineage>
        <taxon>Bacteria</taxon>
        <taxon>Bacillati</taxon>
        <taxon>Cyanobacteriota</taxon>
        <taxon>Cyanophyceae</taxon>
        <taxon>Oscillatoriophycideae</taxon>
        <taxon>Aerosakkonematales</taxon>
        <taxon>Aerosakkonemataceae</taxon>
        <taxon>Floridanema</taxon>
        <taxon>Floridanema aerugineum</taxon>
    </lineage>
</organism>
<dbReference type="SMART" id="SM00028">
    <property type="entry name" value="TPR"/>
    <property type="match status" value="6"/>
</dbReference>
<reference evidence="5 6" key="1">
    <citation type="submission" date="2024-09" db="EMBL/GenBank/DDBJ databases">
        <title>Floridaenema gen nov. (Aerosakkonemataceae, Aerosakkonematales ord. nov., Cyanobacteria) from benthic tropical and subtropical fresh waters, with the description of four new species.</title>
        <authorList>
            <person name="Moretto J.A."/>
            <person name="Berthold D.E."/>
            <person name="Lefler F.W."/>
            <person name="Huang I.-S."/>
            <person name="Laughinghouse H. IV."/>
        </authorList>
    </citation>
    <scope>NUCLEOTIDE SEQUENCE [LARGE SCALE GENOMIC DNA]</scope>
    <source>
        <strain evidence="5 6">BLCC-F46</strain>
    </source>
</reference>
<keyword evidence="5" id="KW-0378">Hydrolase</keyword>
<dbReference type="PROSITE" id="PS50293">
    <property type="entry name" value="TPR_REGION"/>
    <property type="match status" value="1"/>
</dbReference>
<keyword evidence="6" id="KW-1185">Reference proteome</keyword>
<dbReference type="Pfam" id="PF13181">
    <property type="entry name" value="TPR_8"/>
    <property type="match status" value="2"/>
</dbReference>
<dbReference type="InterPro" id="IPR019734">
    <property type="entry name" value="TPR_rpt"/>
</dbReference>
<dbReference type="InterPro" id="IPR043504">
    <property type="entry name" value="Peptidase_S1_PA_chymotrypsin"/>
</dbReference>
<dbReference type="InterPro" id="IPR050498">
    <property type="entry name" value="Ycf3"/>
</dbReference>
<feature type="compositionally biased region" description="Polar residues" evidence="4">
    <location>
        <begin position="536"/>
        <end position="562"/>
    </location>
</feature>
<evidence type="ECO:0000256" key="4">
    <source>
        <dbReference type="SAM" id="MobiDB-lite"/>
    </source>
</evidence>
<feature type="repeat" description="TPR" evidence="3">
    <location>
        <begin position="392"/>
        <end position="425"/>
    </location>
</feature>
<feature type="region of interest" description="Disordered" evidence="4">
    <location>
        <begin position="266"/>
        <end position="307"/>
    </location>
</feature>